<dbReference type="Gene3D" id="1.10.1740.10">
    <property type="match status" value="1"/>
</dbReference>
<keyword evidence="2" id="KW-0805">Transcription regulation</keyword>
<feature type="domain" description="RNA polymerase sigma-70 region 2" evidence="5">
    <location>
        <begin position="26"/>
        <end position="92"/>
    </location>
</feature>
<comment type="similarity">
    <text evidence="1">Belongs to the sigma-70 factor family. ECF subfamily.</text>
</comment>
<evidence type="ECO:0000256" key="4">
    <source>
        <dbReference type="ARBA" id="ARBA00023163"/>
    </source>
</evidence>
<reference evidence="7 8" key="1">
    <citation type="submission" date="2023-09" db="EMBL/GenBank/DDBJ databases">
        <title>Thalassobella suaedae gen. nov., sp. nov., a marine bacterium of the family Flavobacteriaceae isolated from a halophyte Suaeda japonica.</title>
        <authorList>
            <person name="Lee S.Y."/>
            <person name="Hwang C.Y."/>
        </authorList>
    </citation>
    <scope>NUCLEOTIDE SEQUENCE [LARGE SCALE GENOMIC DNA]</scope>
    <source>
        <strain evidence="7 8">HL-DH14</strain>
    </source>
</reference>
<evidence type="ECO:0000256" key="2">
    <source>
        <dbReference type="ARBA" id="ARBA00023015"/>
    </source>
</evidence>
<dbReference type="InterPro" id="IPR039425">
    <property type="entry name" value="RNA_pol_sigma-70-like"/>
</dbReference>
<dbReference type="InterPro" id="IPR013249">
    <property type="entry name" value="RNA_pol_sigma70_r4_t2"/>
</dbReference>
<dbReference type="InterPro" id="IPR036388">
    <property type="entry name" value="WH-like_DNA-bd_sf"/>
</dbReference>
<keyword evidence="3" id="KW-0731">Sigma factor</keyword>
<dbReference type="RefSeq" id="WP_415865673.1">
    <property type="nucleotide sequence ID" value="NZ_CP134537.1"/>
</dbReference>
<feature type="domain" description="RNA polymerase sigma factor 70 region 4 type 2" evidence="6">
    <location>
        <begin position="128"/>
        <end position="171"/>
    </location>
</feature>
<dbReference type="PANTHER" id="PTHR43133:SF46">
    <property type="entry name" value="RNA POLYMERASE SIGMA-70 FACTOR ECF SUBFAMILY"/>
    <property type="match status" value="1"/>
</dbReference>
<dbReference type="InterPro" id="IPR013325">
    <property type="entry name" value="RNA_pol_sigma_r2"/>
</dbReference>
<dbReference type="InterPro" id="IPR007627">
    <property type="entry name" value="RNA_pol_sigma70_r2"/>
</dbReference>
<keyword evidence="4" id="KW-0804">Transcription</keyword>
<dbReference type="SUPFAM" id="SSF88946">
    <property type="entry name" value="Sigma2 domain of RNA polymerase sigma factors"/>
    <property type="match status" value="1"/>
</dbReference>
<gene>
    <name evidence="7" type="ORF">RHP51_19390</name>
</gene>
<proteinExistence type="inferred from homology"/>
<evidence type="ECO:0000313" key="8">
    <source>
        <dbReference type="Proteomes" id="UP001302806"/>
    </source>
</evidence>
<organism evidence="7 8">
    <name type="scientific">Thalassobellus suaedae</name>
    <dbReference type="NCBI Taxonomy" id="3074124"/>
    <lineage>
        <taxon>Bacteria</taxon>
        <taxon>Pseudomonadati</taxon>
        <taxon>Bacteroidota</taxon>
        <taxon>Flavobacteriia</taxon>
        <taxon>Flavobacteriales</taxon>
        <taxon>Flavobacteriaceae</taxon>
        <taxon>Thalassobellus</taxon>
    </lineage>
</organism>
<dbReference type="NCBIfam" id="TIGR02937">
    <property type="entry name" value="sigma70-ECF"/>
    <property type="match status" value="1"/>
</dbReference>
<evidence type="ECO:0000313" key="7">
    <source>
        <dbReference type="EMBL" id="WNH09151.1"/>
    </source>
</evidence>
<dbReference type="InterPro" id="IPR013324">
    <property type="entry name" value="RNA_pol_sigma_r3/r4-like"/>
</dbReference>
<evidence type="ECO:0000259" key="6">
    <source>
        <dbReference type="Pfam" id="PF08281"/>
    </source>
</evidence>
<dbReference type="Proteomes" id="UP001302806">
    <property type="component" value="Chromosome"/>
</dbReference>
<evidence type="ECO:0000259" key="5">
    <source>
        <dbReference type="Pfam" id="PF04542"/>
    </source>
</evidence>
<evidence type="ECO:0000256" key="1">
    <source>
        <dbReference type="ARBA" id="ARBA00010641"/>
    </source>
</evidence>
<dbReference type="EMBL" id="CP134537">
    <property type="protein sequence ID" value="WNH09151.1"/>
    <property type="molecule type" value="Genomic_DNA"/>
</dbReference>
<protein>
    <submittedName>
        <fullName evidence="7">Sigma-70 family RNA polymerase sigma factor</fullName>
    </submittedName>
</protein>
<dbReference type="Pfam" id="PF08281">
    <property type="entry name" value="Sigma70_r4_2"/>
    <property type="match status" value="1"/>
</dbReference>
<dbReference type="Pfam" id="PF04542">
    <property type="entry name" value="Sigma70_r2"/>
    <property type="match status" value="1"/>
</dbReference>
<dbReference type="SUPFAM" id="SSF88659">
    <property type="entry name" value="Sigma3 and sigma4 domains of RNA polymerase sigma factors"/>
    <property type="match status" value="1"/>
</dbReference>
<dbReference type="InterPro" id="IPR014284">
    <property type="entry name" value="RNA_pol_sigma-70_dom"/>
</dbReference>
<dbReference type="PANTHER" id="PTHR43133">
    <property type="entry name" value="RNA POLYMERASE ECF-TYPE SIGMA FACTO"/>
    <property type="match status" value="1"/>
</dbReference>
<dbReference type="Gene3D" id="1.10.10.10">
    <property type="entry name" value="Winged helix-like DNA-binding domain superfamily/Winged helix DNA-binding domain"/>
    <property type="match status" value="1"/>
</dbReference>
<sequence length="199" mass="23153">MSTLYKDNTILISHLKKGDESAYAYLVNTYNRALFVYVLSLTNDHDQSEDVVQNVFFKVWLSRKKLNLNYSIKSFLYKAAYNEFINQYHKNRAISNLEKVYMEALEEVVDDKNSDLLERKIALVNKGIKQLPRKCKETFLLSKKEGLTNIEIAEHLGVSIKTVEGHLTKAYYLLRENVGNQLKGILFILFGDPNKFRFN</sequence>
<evidence type="ECO:0000256" key="3">
    <source>
        <dbReference type="ARBA" id="ARBA00023082"/>
    </source>
</evidence>
<name>A0ABY9XTM4_9FLAO</name>
<accession>A0ABY9XTM4</accession>